<reference evidence="1 2" key="1">
    <citation type="submission" date="2019-08" db="EMBL/GenBank/DDBJ databases">
        <title>The genome of the soybean aphid Biotype 1, its phylome, world population structure and adaptation to the North American continent.</title>
        <authorList>
            <person name="Giordano R."/>
            <person name="Donthu R.K."/>
            <person name="Hernandez A.G."/>
            <person name="Wright C.L."/>
            <person name="Zimin A.V."/>
        </authorList>
    </citation>
    <scope>NUCLEOTIDE SEQUENCE [LARGE SCALE GENOMIC DNA]</scope>
    <source>
        <tissue evidence="1">Whole aphids</tissue>
    </source>
</reference>
<comment type="caution">
    <text evidence="1">The sequence shown here is derived from an EMBL/GenBank/DDBJ whole genome shotgun (WGS) entry which is preliminary data.</text>
</comment>
<accession>A0A6G0TSF5</accession>
<dbReference type="EMBL" id="VYZN01000019">
    <property type="protein sequence ID" value="KAE9536927.1"/>
    <property type="molecule type" value="Genomic_DNA"/>
</dbReference>
<sequence>MVSFKIKNFKCIFSMIPVSIIIGQRLKDTEPIIVCYSCQILESSSTITLYLIFDTHEISLMCLHYIMSAIRHGPIAYLEGLDDSILLSFFIADSGFTMKSQSKRILESSSKSINSALSPCSAVKLSKDNLLLHEYICSSSIFLDHYSRDHQFTSNKIQFEKLQDFALILIGNKRSTKDNNYDEHSIRLVSLGYKKQLFSNNNNIILLKKNKKNSLVRCKYYEYNIVFI</sequence>
<proteinExistence type="predicted"/>
<dbReference type="Proteomes" id="UP000475862">
    <property type="component" value="Unassembled WGS sequence"/>
</dbReference>
<name>A0A6G0TSF5_APHGL</name>
<keyword evidence="2" id="KW-1185">Reference proteome</keyword>
<dbReference type="AlphaFoldDB" id="A0A6G0TSF5"/>
<protein>
    <submittedName>
        <fullName evidence="1">Uncharacterized protein</fullName>
    </submittedName>
</protein>
<organism evidence="1 2">
    <name type="scientific">Aphis glycines</name>
    <name type="common">Soybean aphid</name>
    <dbReference type="NCBI Taxonomy" id="307491"/>
    <lineage>
        <taxon>Eukaryota</taxon>
        <taxon>Metazoa</taxon>
        <taxon>Ecdysozoa</taxon>
        <taxon>Arthropoda</taxon>
        <taxon>Hexapoda</taxon>
        <taxon>Insecta</taxon>
        <taxon>Pterygota</taxon>
        <taxon>Neoptera</taxon>
        <taxon>Paraneoptera</taxon>
        <taxon>Hemiptera</taxon>
        <taxon>Sternorrhyncha</taxon>
        <taxon>Aphidomorpha</taxon>
        <taxon>Aphidoidea</taxon>
        <taxon>Aphididae</taxon>
        <taxon>Aphidini</taxon>
        <taxon>Aphis</taxon>
        <taxon>Aphis</taxon>
    </lineage>
</organism>
<gene>
    <name evidence="1" type="ORF">AGLY_006734</name>
</gene>
<evidence type="ECO:0000313" key="1">
    <source>
        <dbReference type="EMBL" id="KAE9536927.1"/>
    </source>
</evidence>
<evidence type="ECO:0000313" key="2">
    <source>
        <dbReference type="Proteomes" id="UP000475862"/>
    </source>
</evidence>